<dbReference type="Proteomes" id="UP001632038">
    <property type="component" value="Unassembled WGS sequence"/>
</dbReference>
<protein>
    <submittedName>
        <fullName evidence="2">Uncharacterized protein</fullName>
    </submittedName>
</protein>
<organism evidence="2 3">
    <name type="scientific">Castilleja foliolosa</name>
    <dbReference type="NCBI Taxonomy" id="1961234"/>
    <lineage>
        <taxon>Eukaryota</taxon>
        <taxon>Viridiplantae</taxon>
        <taxon>Streptophyta</taxon>
        <taxon>Embryophyta</taxon>
        <taxon>Tracheophyta</taxon>
        <taxon>Spermatophyta</taxon>
        <taxon>Magnoliopsida</taxon>
        <taxon>eudicotyledons</taxon>
        <taxon>Gunneridae</taxon>
        <taxon>Pentapetalae</taxon>
        <taxon>asterids</taxon>
        <taxon>lamiids</taxon>
        <taxon>Lamiales</taxon>
        <taxon>Orobanchaceae</taxon>
        <taxon>Pedicularideae</taxon>
        <taxon>Castillejinae</taxon>
        <taxon>Castilleja</taxon>
    </lineage>
</organism>
<gene>
    <name evidence="2" type="ORF">CASFOL_026773</name>
</gene>
<evidence type="ECO:0000256" key="1">
    <source>
        <dbReference type="SAM" id="MobiDB-lite"/>
    </source>
</evidence>
<proteinExistence type="predicted"/>
<keyword evidence="3" id="KW-1185">Reference proteome</keyword>
<feature type="region of interest" description="Disordered" evidence="1">
    <location>
        <begin position="60"/>
        <end position="80"/>
    </location>
</feature>
<dbReference type="EMBL" id="JAVIJP010000034">
    <property type="protein sequence ID" value="KAL3629551.1"/>
    <property type="molecule type" value="Genomic_DNA"/>
</dbReference>
<name>A0ABD3CJP2_9LAMI</name>
<evidence type="ECO:0000313" key="3">
    <source>
        <dbReference type="Proteomes" id="UP001632038"/>
    </source>
</evidence>
<accession>A0ABD3CJP2</accession>
<reference evidence="3" key="1">
    <citation type="journal article" date="2024" name="IScience">
        <title>Strigolactones Initiate the Formation of Haustorium-like Structures in Castilleja.</title>
        <authorList>
            <person name="Buerger M."/>
            <person name="Peterson D."/>
            <person name="Chory J."/>
        </authorList>
    </citation>
    <scope>NUCLEOTIDE SEQUENCE [LARGE SCALE GENOMIC DNA]</scope>
</reference>
<comment type="caution">
    <text evidence="2">The sequence shown here is derived from an EMBL/GenBank/DDBJ whole genome shotgun (WGS) entry which is preliminary data.</text>
</comment>
<evidence type="ECO:0000313" key="2">
    <source>
        <dbReference type="EMBL" id="KAL3629551.1"/>
    </source>
</evidence>
<sequence length="80" mass="8829">MGKVKPYNCSDDVINRDDEFDNILSILDFPMESLEVGDDDGSIGDWDPTKSQYLGPIPSDELFDTGPSVLQPKPVSHIDS</sequence>
<dbReference type="AlphaFoldDB" id="A0ABD3CJP2"/>